<feature type="domain" description="4Fe-4S ferredoxin-type" evidence="2">
    <location>
        <begin position="818"/>
        <end position="848"/>
    </location>
</feature>
<evidence type="ECO:0000313" key="3">
    <source>
        <dbReference type="EMBL" id="QDU53995.1"/>
    </source>
</evidence>
<name>A0A518AGZ1_9BACT</name>
<dbReference type="CDD" id="cd02784">
    <property type="entry name" value="MopB_CT_PHLH"/>
    <property type="match status" value="1"/>
</dbReference>
<dbReference type="InterPro" id="IPR017896">
    <property type="entry name" value="4Fe4S_Fe-S-bd"/>
</dbReference>
<dbReference type="InterPro" id="IPR030948">
    <property type="entry name" value="TAT_var_transloc_signal_dom"/>
</dbReference>
<evidence type="ECO:0000256" key="1">
    <source>
        <dbReference type="SAM" id="MobiDB-lite"/>
    </source>
</evidence>
<protein>
    <submittedName>
        <fullName evidence="3">Tetrathionate reductase subunit B</fullName>
    </submittedName>
</protein>
<dbReference type="Proteomes" id="UP000315750">
    <property type="component" value="Chromosome"/>
</dbReference>
<dbReference type="NCBIfam" id="TIGR04519">
    <property type="entry name" value="MoCo_extend_TAT"/>
    <property type="match status" value="1"/>
</dbReference>
<dbReference type="Gene3D" id="3.30.70.20">
    <property type="match status" value="2"/>
</dbReference>
<dbReference type="SUPFAM" id="SSF54862">
    <property type="entry name" value="4Fe-4S ferredoxins"/>
    <property type="match status" value="1"/>
</dbReference>
<dbReference type="CDD" id="cd10551">
    <property type="entry name" value="PsrB"/>
    <property type="match status" value="1"/>
</dbReference>
<dbReference type="Gene3D" id="3.40.50.740">
    <property type="match status" value="1"/>
</dbReference>
<dbReference type="Pfam" id="PF12838">
    <property type="entry name" value="Fer4_7"/>
    <property type="match status" value="1"/>
</dbReference>
<evidence type="ECO:0000259" key="2">
    <source>
        <dbReference type="PROSITE" id="PS51379"/>
    </source>
</evidence>
<gene>
    <name evidence="3" type="primary">ttrB</name>
    <name evidence="3" type="ORF">Pan181_01750</name>
</gene>
<organism evidence="3 4">
    <name type="scientific">Aeoliella mucimassa</name>
    <dbReference type="NCBI Taxonomy" id="2527972"/>
    <lineage>
        <taxon>Bacteria</taxon>
        <taxon>Pseudomonadati</taxon>
        <taxon>Planctomycetota</taxon>
        <taxon>Planctomycetia</taxon>
        <taxon>Pirellulales</taxon>
        <taxon>Lacipirellulaceae</taxon>
        <taxon>Aeoliella</taxon>
    </lineage>
</organism>
<accession>A0A518AGZ1</accession>
<feature type="compositionally biased region" description="Basic and acidic residues" evidence="1">
    <location>
        <begin position="1069"/>
        <end position="1094"/>
    </location>
</feature>
<dbReference type="AlphaFoldDB" id="A0A518AGZ1"/>
<dbReference type="PANTHER" id="PTHR42783:SF3">
    <property type="entry name" value="GLUTAMATE SYNTHASE [NADPH] SMALL CHAIN-RELATED"/>
    <property type="match status" value="1"/>
</dbReference>
<sequence>MTETKVPKYWRSLDELENSQEFQEFVHREFPVAASEYPAGVSRRRWLQLMGASFALASVAGCRWQTEKIVPQADRPENYIPGTTTKYATSIELAGAPRHLVVSCYDGRPIKVEGNPDHPGSLGGTDAFSQATTLTMYDPDRSSSVVQRLASKADYKSWESFDEYLAEQWGRLRGKLGAGLAILMEPSSSLSLDAMTKKVADALPQAKLYEYAPLTRENELAGAEQAFGSRLRTHYKLAETKVIAGFDSDILCGHPNATRYARDWAATRELSGEEHHATMGRTYAVESQFSILGASADHRAAVKSTDIGWALSQVRDWVKARIDGNPPAEPKEITERMAHKAKVDAAEDHHEKEELAAEETAPITALQVLWALADDLAKPENQGQSVVAVGPGQSPEVHAMAFELNAMLGNLGKTVVMTDEPAPAVERGTIDELSAALDAGSIDTLVIVGGNPVYDAPANLKLGEKIDKLVETIRLGYYQDETSDKCQWHLPMSHPFESWGDVVSYEGLPSTTQPMIEPIFETITPLQLLAKLAGVDAADPQTLAREALASTLASELTVDAWRKLLDDGFVDSSVLTVSNASLVDGLNLESVGKTDAAQVELVFMPSTSTYDGRFANNGWLQETPNFITKVCWDNVAIVSPLTADTLGVKQNEVLDITVGEASVKLPVYVLPGQANGSIGVQLGYGRTAAGAVGGAEATTEEGLEIPRFRRWWSPFGEGNAIKVGSDVYPIRTSEAMYVATEVKTKPTGTQYKLATTQDHFAIDTVGLEIIAGRIHELVRERPLEYYNETPDFAAHEVHIVETDPLFPDRTWRDQTNAWGMSVDLNKCIGCNACMLACQSENNVPVVGKEQVLAGREMHWIRIDRYFHGMPDDFKKDDPASPSVATQMVTCQQCESAPCEQVCPVAATVHSDEGLNDMVYNRCVGTRYCANNCPYKVRRFNYFHMTGYMEKSENQLIQLANNPEVTVRSRGVMEKCTFCTQRIAKARTDVRITGEPIQDGDVQTACQQACPTRAIEFGDLNDKDSRVSNTHADPRAYGMLAELDVRPRNKYLAKVLNPHPGLALPVVEKEHHEAGHDTHSSEEGESHSHENEGNDHASANGESTASRDPWTLPIIG</sequence>
<keyword evidence="4" id="KW-1185">Reference proteome</keyword>
<reference evidence="3 4" key="1">
    <citation type="submission" date="2019-02" db="EMBL/GenBank/DDBJ databases">
        <title>Deep-cultivation of Planctomycetes and their phenomic and genomic characterization uncovers novel biology.</title>
        <authorList>
            <person name="Wiegand S."/>
            <person name="Jogler M."/>
            <person name="Boedeker C."/>
            <person name="Pinto D."/>
            <person name="Vollmers J."/>
            <person name="Rivas-Marin E."/>
            <person name="Kohn T."/>
            <person name="Peeters S.H."/>
            <person name="Heuer A."/>
            <person name="Rast P."/>
            <person name="Oberbeckmann S."/>
            <person name="Bunk B."/>
            <person name="Jeske O."/>
            <person name="Meyerdierks A."/>
            <person name="Storesund J.E."/>
            <person name="Kallscheuer N."/>
            <person name="Luecker S."/>
            <person name="Lage O.M."/>
            <person name="Pohl T."/>
            <person name="Merkel B.J."/>
            <person name="Hornburger P."/>
            <person name="Mueller R.-W."/>
            <person name="Bruemmer F."/>
            <person name="Labrenz M."/>
            <person name="Spormann A.M."/>
            <person name="Op den Camp H."/>
            <person name="Overmann J."/>
            <person name="Amann R."/>
            <person name="Jetten M.S.M."/>
            <person name="Mascher T."/>
            <person name="Medema M.H."/>
            <person name="Devos D.P."/>
            <person name="Kaster A.-K."/>
            <person name="Ovreas L."/>
            <person name="Rohde M."/>
            <person name="Galperin M.Y."/>
            <person name="Jogler C."/>
        </authorList>
    </citation>
    <scope>NUCLEOTIDE SEQUENCE [LARGE SCALE GENOMIC DNA]</scope>
    <source>
        <strain evidence="3 4">Pan181</strain>
    </source>
</reference>
<dbReference type="PANTHER" id="PTHR42783">
    <property type="entry name" value="GLUTAMATE SYNTHASE [NADPH] SMALL CHAIN"/>
    <property type="match status" value="1"/>
</dbReference>
<dbReference type="OrthoDB" id="9779457at2"/>
<feature type="region of interest" description="Disordered" evidence="1">
    <location>
        <begin position="1069"/>
        <end position="1115"/>
    </location>
</feature>
<proteinExistence type="predicted"/>
<dbReference type="PROSITE" id="PS51379">
    <property type="entry name" value="4FE4S_FER_2"/>
    <property type="match status" value="1"/>
</dbReference>
<dbReference type="RefSeq" id="WP_145245031.1">
    <property type="nucleotide sequence ID" value="NZ_CP036278.1"/>
</dbReference>
<dbReference type="SUPFAM" id="SSF50692">
    <property type="entry name" value="ADC-like"/>
    <property type="match status" value="1"/>
</dbReference>
<dbReference type="SUPFAM" id="SSF53706">
    <property type="entry name" value="Formate dehydrogenase/DMSO reductase, domains 1-3"/>
    <property type="match status" value="1"/>
</dbReference>
<dbReference type="InterPro" id="IPR009010">
    <property type="entry name" value="Asp_de-COase-like_dom_sf"/>
</dbReference>
<dbReference type="EMBL" id="CP036278">
    <property type="protein sequence ID" value="QDU53995.1"/>
    <property type="molecule type" value="Genomic_DNA"/>
</dbReference>
<dbReference type="KEGG" id="amuc:Pan181_01750"/>
<evidence type="ECO:0000313" key="4">
    <source>
        <dbReference type="Proteomes" id="UP000315750"/>
    </source>
</evidence>